<dbReference type="InterPro" id="IPR036676">
    <property type="entry name" value="PurM-like_C_sf"/>
</dbReference>
<comment type="caution">
    <text evidence="18">The sequence shown here is derived from an EMBL/GenBank/DDBJ whole genome shotgun (WGS) entry which is preliminary data.</text>
</comment>
<evidence type="ECO:0000256" key="14">
    <source>
        <dbReference type="ARBA" id="ARBA00049057"/>
    </source>
</evidence>
<evidence type="ECO:0000256" key="2">
    <source>
        <dbReference type="ARBA" id="ARBA00004686"/>
    </source>
</evidence>
<comment type="pathway">
    <text evidence="2">Purine metabolism; IMP biosynthesis via de novo pathway; 5-amino-1-(5-phospho-D-ribosyl)imidazole from N(2)-formyl-N(1)-(5-phospho-D-ribosyl)glycinamide: step 2/2.</text>
</comment>
<dbReference type="Gene3D" id="3.30.1330.10">
    <property type="entry name" value="PurM-like, N-terminal domain"/>
    <property type="match status" value="1"/>
</dbReference>
<feature type="domain" description="PurM-like N-terminal" evidence="16">
    <location>
        <begin position="69"/>
        <end position="173"/>
    </location>
</feature>
<evidence type="ECO:0000256" key="9">
    <source>
        <dbReference type="ARBA" id="ARBA00022755"/>
    </source>
</evidence>
<dbReference type="GO" id="GO:0005829">
    <property type="term" value="C:cytosol"/>
    <property type="evidence" value="ECO:0007669"/>
    <property type="project" value="TreeGrafter"/>
</dbReference>
<dbReference type="HAMAP" id="MF_00741">
    <property type="entry name" value="AIRS"/>
    <property type="match status" value="1"/>
</dbReference>
<dbReference type="GO" id="GO:0046084">
    <property type="term" value="P:adenine biosynthetic process"/>
    <property type="evidence" value="ECO:0007669"/>
    <property type="project" value="TreeGrafter"/>
</dbReference>
<keyword evidence="7" id="KW-0436">Ligase</keyword>
<gene>
    <name evidence="18" type="ORF">LCGC14_0454560</name>
</gene>
<evidence type="ECO:0000256" key="3">
    <source>
        <dbReference type="ARBA" id="ARBA00010280"/>
    </source>
</evidence>
<evidence type="ECO:0000256" key="11">
    <source>
        <dbReference type="ARBA" id="ARBA00031908"/>
    </source>
</evidence>
<dbReference type="InterPro" id="IPR016188">
    <property type="entry name" value="PurM-like_N"/>
</dbReference>
<keyword evidence="15" id="KW-1133">Transmembrane helix</keyword>
<evidence type="ECO:0000256" key="15">
    <source>
        <dbReference type="SAM" id="Phobius"/>
    </source>
</evidence>
<keyword evidence="15" id="KW-0812">Transmembrane</keyword>
<protein>
    <recommendedName>
        <fullName evidence="5">Phosphoribosylformylglycinamidine cyclo-ligase</fullName>
        <ecNumber evidence="4">6.3.3.1</ecNumber>
    </recommendedName>
    <alternativeName>
        <fullName evidence="12">AIR synthase</fullName>
    </alternativeName>
    <alternativeName>
        <fullName evidence="13">AIRS</fullName>
    </alternativeName>
    <alternativeName>
        <fullName evidence="11">Phosphoribosyl-aminoimidazole synthetase</fullName>
    </alternativeName>
</protein>
<evidence type="ECO:0000256" key="12">
    <source>
        <dbReference type="ARBA" id="ARBA00032931"/>
    </source>
</evidence>
<dbReference type="SUPFAM" id="SSF56042">
    <property type="entry name" value="PurM C-terminal domain-like"/>
    <property type="match status" value="1"/>
</dbReference>
<dbReference type="NCBIfam" id="TIGR00878">
    <property type="entry name" value="purM"/>
    <property type="match status" value="1"/>
</dbReference>
<dbReference type="SUPFAM" id="SSF55326">
    <property type="entry name" value="PurM N-terminal domain-like"/>
    <property type="match status" value="1"/>
</dbReference>
<evidence type="ECO:0000259" key="17">
    <source>
        <dbReference type="Pfam" id="PF02769"/>
    </source>
</evidence>
<feature type="transmembrane region" description="Helical" evidence="15">
    <location>
        <begin position="313"/>
        <end position="333"/>
    </location>
</feature>
<evidence type="ECO:0000256" key="5">
    <source>
        <dbReference type="ARBA" id="ARBA00020367"/>
    </source>
</evidence>
<dbReference type="InterPro" id="IPR010918">
    <property type="entry name" value="PurM-like_C_dom"/>
</dbReference>
<dbReference type="UniPathway" id="UPA00074">
    <property type="reaction ID" value="UER00129"/>
</dbReference>
<dbReference type="InterPro" id="IPR004733">
    <property type="entry name" value="PurM_cligase"/>
</dbReference>
<dbReference type="Pfam" id="PF02769">
    <property type="entry name" value="AIRS_C"/>
    <property type="match status" value="1"/>
</dbReference>
<evidence type="ECO:0000256" key="8">
    <source>
        <dbReference type="ARBA" id="ARBA00022741"/>
    </source>
</evidence>
<dbReference type="Pfam" id="PF00586">
    <property type="entry name" value="AIRS"/>
    <property type="match status" value="1"/>
</dbReference>
<keyword evidence="8" id="KW-0547">Nucleotide-binding</keyword>
<proteinExistence type="inferred from homology"/>
<keyword evidence="6" id="KW-0963">Cytoplasm</keyword>
<reference evidence="18" key="1">
    <citation type="journal article" date="2015" name="Nature">
        <title>Complex archaea that bridge the gap between prokaryotes and eukaryotes.</title>
        <authorList>
            <person name="Spang A."/>
            <person name="Saw J.H."/>
            <person name="Jorgensen S.L."/>
            <person name="Zaremba-Niedzwiedzka K."/>
            <person name="Martijn J."/>
            <person name="Lind A.E."/>
            <person name="van Eijk R."/>
            <person name="Schleper C."/>
            <person name="Guy L."/>
            <person name="Ettema T.J."/>
        </authorList>
    </citation>
    <scope>NUCLEOTIDE SEQUENCE</scope>
</reference>
<dbReference type="PANTHER" id="PTHR10520:SF12">
    <property type="entry name" value="TRIFUNCTIONAL PURINE BIOSYNTHETIC PROTEIN ADENOSINE-3"/>
    <property type="match status" value="1"/>
</dbReference>
<dbReference type="EMBL" id="LAZR01000457">
    <property type="protein sequence ID" value="KKN68143.1"/>
    <property type="molecule type" value="Genomic_DNA"/>
</dbReference>
<evidence type="ECO:0000256" key="13">
    <source>
        <dbReference type="ARBA" id="ARBA00033093"/>
    </source>
</evidence>
<dbReference type="GO" id="GO:0004637">
    <property type="term" value="F:phosphoribosylamine-glycine ligase activity"/>
    <property type="evidence" value="ECO:0007669"/>
    <property type="project" value="TreeGrafter"/>
</dbReference>
<organism evidence="18">
    <name type="scientific">marine sediment metagenome</name>
    <dbReference type="NCBI Taxonomy" id="412755"/>
    <lineage>
        <taxon>unclassified sequences</taxon>
        <taxon>metagenomes</taxon>
        <taxon>ecological metagenomes</taxon>
    </lineage>
</organism>
<dbReference type="AlphaFoldDB" id="A0A0F9VQR7"/>
<comment type="subcellular location">
    <subcellularLocation>
        <location evidence="1">Cytoplasm</location>
    </subcellularLocation>
</comment>
<feature type="domain" description="PurM-like C-terminal" evidence="17">
    <location>
        <begin position="186"/>
        <end position="354"/>
    </location>
</feature>
<evidence type="ECO:0000313" key="18">
    <source>
        <dbReference type="EMBL" id="KKN68143.1"/>
    </source>
</evidence>
<dbReference type="PANTHER" id="PTHR10520">
    <property type="entry name" value="TRIFUNCTIONAL PURINE BIOSYNTHETIC PROTEIN ADENOSINE-3-RELATED"/>
    <property type="match status" value="1"/>
</dbReference>
<evidence type="ECO:0000256" key="7">
    <source>
        <dbReference type="ARBA" id="ARBA00022598"/>
    </source>
</evidence>
<evidence type="ECO:0000256" key="10">
    <source>
        <dbReference type="ARBA" id="ARBA00022840"/>
    </source>
</evidence>
<dbReference type="CDD" id="cd02196">
    <property type="entry name" value="PurM"/>
    <property type="match status" value="1"/>
</dbReference>
<dbReference type="GO" id="GO:0005524">
    <property type="term" value="F:ATP binding"/>
    <property type="evidence" value="ECO:0007669"/>
    <property type="project" value="UniProtKB-KW"/>
</dbReference>
<dbReference type="FunFam" id="3.90.650.10:FF:000011">
    <property type="entry name" value="Phosphoribosylformylglycinamidine cyclo-ligase"/>
    <property type="match status" value="1"/>
</dbReference>
<evidence type="ECO:0000256" key="1">
    <source>
        <dbReference type="ARBA" id="ARBA00004496"/>
    </source>
</evidence>
<evidence type="ECO:0000256" key="4">
    <source>
        <dbReference type="ARBA" id="ARBA00013047"/>
    </source>
</evidence>
<comment type="similarity">
    <text evidence="3">Belongs to the AIR synthase family.</text>
</comment>
<dbReference type="InterPro" id="IPR036921">
    <property type="entry name" value="PurM-like_N_sf"/>
</dbReference>
<keyword evidence="10" id="KW-0067">ATP-binding</keyword>
<keyword evidence="15" id="KW-0472">Membrane</keyword>
<evidence type="ECO:0000256" key="6">
    <source>
        <dbReference type="ARBA" id="ARBA00022490"/>
    </source>
</evidence>
<dbReference type="EC" id="6.3.3.1" evidence="4"/>
<sequence>MPPKARPSITYSDAGVSLDAADSIVQRIGPLVRRTFSPRVLDNVGGFAGAFRLDFANGLLKRNYRDPILTACTDGVGTKLKVAIAANRLDTVGIDLVAMNVNDLICCGAEPLFFLDYIAAGKLDPDRMADVVKGISDGCVQSGCALLGGETAEMPDFYKPKDFDLAGFSVGVIERRRMIDGSRCLPGDVAIALASSGLHSNGYALARRVLLGPGGLRLTDTPAELNGATIADEMLQPTRIYVRAVLSVLGAYRVKRPVKAMAHITGGGLPGNLPRALPEGLTVRIKRNSWQTPGIFRLIAKTGPVDELEMMRVFNMGVGFVMIVAPTFIGSIMQRLHRAGQASWVLGKVRKGGPELQWT</sequence>
<dbReference type="GO" id="GO:0006189">
    <property type="term" value="P:'de novo' IMP biosynthetic process"/>
    <property type="evidence" value="ECO:0007669"/>
    <property type="project" value="UniProtKB-UniPathway"/>
</dbReference>
<comment type="catalytic activity">
    <reaction evidence="14">
        <text>2-formamido-N(1)-(5-O-phospho-beta-D-ribosyl)acetamidine + ATP = 5-amino-1-(5-phospho-beta-D-ribosyl)imidazole + ADP + phosphate + H(+)</text>
        <dbReference type="Rhea" id="RHEA:23032"/>
        <dbReference type="ChEBI" id="CHEBI:15378"/>
        <dbReference type="ChEBI" id="CHEBI:30616"/>
        <dbReference type="ChEBI" id="CHEBI:43474"/>
        <dbReference type="ChEBI" id="CHEBI:137981"/>
        <dbReference type="ChEBI" id="CHEBI:147287"/>
        <dbReference type="ChEBI" id="CHEBI:456216"/>
        <dbReference type="EC" id="6.3.3.1"/>
    </reaction>
</comment>
<dbReference type="Gene3D" id="3.90.650.10">
    <property type="entry name" value="PurM-like C-terminal domain"/>
    <property type="match status" value="1"/>
</dbReference>
<dbReference type="FunFam" id="3.30.1330.10:FF:000001">
    <property type="entry name" value="Phosphoribosylformylglycinamidine cyclo-ligase"/>
    <property type="match status" value="1"/>
</dbReference>
<name>A0A0F9VQR7_9ZZZZ</name>
<dbReference type="GO" id="GO:0004641">
    <property type="term" value="F:phosphoribosylformylglycinamidine cyclo-ligase activity"/>
    <property type="evidence" value="ECO:0007669"/>
    <property type="project" value="UniProtKB-EC"/>
</dbReference>
<accession>A0A0F9VQR7</accession>
<evidence type="ECO:0000259" key="16">
    <source>
        <dbReference type="Pfam" id="PF00586"/>
    </source>
</evidence>
<keyword evidence="9" id="KW-0658">Purine biosynthesis</keyword>